<evidence type="ECO:0000259" key="4">
    <source>
        <dbReference type="Pfam" id="PF18741"/>
    </source>
</evidence>
<dbReference type="RefSeq" id="WP_201658791.1">
    <property type="nucleotide sequence ID" value="NZ_CAJHCS010000032.1"/>
</dbReference>
<dbReference type="SUPFAM" id="SSF52980">
    <property type="entry name" value="Restriction endonuclease-like"/>
    <property type="match status" value="1"/>
</dbReference>
<dbReference type="Proteomes" id="UP001494588">
    <property type="component" value="Unassembled WGS sequence"/>
</dbReference>
<dbReference type="Gene3D" id="3.40.50.300">
    <property type="entry name" value="P-loop containing nucleotide triphosphate hydrolases"/>
    <property type="match status" value="3"/>
</dbReference>
<feature type="domain" description="DNA2/NAM7 helicase-like C-terminal" evidence="3">
    <location>
        <begin position="1030"/>
        <end position="1215"/>
    </location>
</feature>
<feature type="domain" description="DNA2/NAM7 helicase helicase" evidence="2">
    <location>
        <begin position="310"/>
        <end position="373"/>
    </location>
</feature>
<dbReference type="InterPro" id="IPR025103">
    <property type="entry name" value="DUF4011"/>
</dbReference>
<evidence type="ECO:0000259" key="1">
    <source>
        <dbReference type="Pfam" id="PF11784"/>
    </source>
</evidence>
<dbReference type="EMBL" id="JAZHGC010000034">
    <property type="protein sequence ID" value="MEM5290308.1"/>
    <property type="molecule type" value="Genomic_DNA"/>
</dbReference>
<gene>
    <name evidence="5" type="ORF">V4C55_31750</name>
</gene>
<name>A0ABU9QLE4_9BURK</name>
<dbReference type="Gene3D" id="3.40.960.10">
    <property type="entry name" value="VSR Endonuclease"/>
    <property type="match status" value="1"/>
</dbReference>
<comment type="caution">
    <text evidence="5">The sequence shown here is derived from an EMBL/GenBank/DDBJ whole genome shotgun (WGS) entry which is preliminary data.</text>
</comment>
<feature type="domain" description="DNA2/NAM7 helicase helicase" evidence="2">
    <location>
        <begin position="947"/>
        <end position="985"/>
    </location>
</feature>
<dbReference type="Pfam" id="PF13087">
    <property type="entry name" value="AAA_12"/>
    <property type="match status" value="1"/>
</dbReference>
<dbReference type="InterPro" id="IPR021754">
    <property type="entry name" value="DUF3320"/>
</dbReference>
<dbReference type="InterPro" id="IPR027417">
    <property type="entry name" value="P-loop_NTPase"/>
</dbReference>
<dbReference type="InterPro" id="IPR041679">
    <property type="entry name" value="DNA2/NAM7-like_C"/>
</dbReference>
<evidence type="ECO:0000259" key="2">
    <source>
        <dbReference type="Pfam" id="PF13086"/>
    </source>
</evidence>
<feature type="domain" description="DUF3320" evidence="1">
    <location>
        <begin position="1419"/>
        <end position="1464"/>
    </location>
</feature>
<keyword evidence="6" id="KW-1185">Reference proteome</keyword>
<sequence length="1569" mass="172135">MANVASDETATDVSDRTALIRLFNDTRKRLVETGTRNRLVHVNRANTRGNVVNIVNERSDDVHAILSSRKVMRFLAIGHDRDDSSDAIHLADAGSQEFEADRYTDAQLETRMGPDALQKRLLKIAHEAQTAEEESGVNILYLALGFLTWFEDKSSAVARAAPLVLLPVELVRNQRTSTFDVRIRDEDVLTNLPLQQRLKDDFGIALPDIEVEEGWKPSTYFEQVAEVVNGRARWEVESDAMQLGFFSFSKLLMYRDLAIDAWPDGAIAEHALTRGLLFEGFESEVPLFGPEVRLDDVLPPEKLFHVVDADASQARVIEEVRSGRNLVVQGPPGTGKSQTITNIIAAAAKEGKRVLFIAEKMAALSVVHDRLVKVGLRDICLELHSRSANRKAVLAELARTIGAAAAVPVQAGAPVALTEARDKLNLLAEALHSPIGSTGETAFSVLSVQVHYIGSGAPAPTISADDLVQMTREQERQLLETVARYGEVLREEGDANRHPFAGTQNLDLQPLDLTRLARLIETAHAAVLLLEDAVRTSAGALSVTVPVTISSAGTIADVLDRLEGLPAGSANTARAFLSASDLPRLKKAIEAGVAWRSEQDAADETFVEAAFAAKTATLRGPLVAGTRSFFARLGGGYRAASRDLAGMLRGPLPKTADKRVELVDRLDRVQSRKARWEDDKDYCLRVMGDAWHGERTDMGALLTIAGWCERAGDAALNCSPDTLLALAQQPDVVAKMRRALRDAAPKVVRDLDEVVRVLKLDPNVFGESSMEKVELGEMAARLDAMASSTDRYSAWTNLTRLHQRLASTGLTDLAQRMRTGEFDPAAAAVELRFARAERLWRVALDSSPVLPDMGLEKRHELVETFALLERKRLSENVTTILSGHLQQVPQGAMGEMKVIRGEIGKKRGHIAVRKLFSTAGTAVQRIKPVLLMSPISVAQYLPPGALTFDLLVIDEASQVRPEDALGAIARARQIVVVGDQKQLPPSSFFDRLLDDEADDDADEEAEADLLGGAAKVGSMESILSLCEARGIGSRMLQWHYRSRDPSLIRMSNREFYDDGLILPPSPLQNDPAFGLCFTRVDGVYDKGGKRDNRKEGEAIVGRVAQHARMHPELSLGIVTFSSTQKNLITELLELARRSDAALDAFLREGQAEDVFVKNIENVQGDERDVILVSVCYGPATPGGRLASMTFGPVNMEGGERRLNVLFTRARVRCEVFASFDPGDIDPSRVSREGARILKRFLEFAKNGNMDDSRPTGEMADTPFEEDVANVIRSFGYLADPQVGSAGFRIDMGVRHPERPGTYVLAVECDGATYHSALWARERDHLRQDVLEHLGWRFHRIWSTDWFYNRRAETERLRVALASAREAAEAGVRIEGANRPRPVSIPVVEAATTSFEVPDAVTRQMPAYQRAHFPVSTRQEPHEVPTSILADLAKRIVAAEGPINVEEAARRLAACFGKEKAGSRILTATRAALLQAQSGDRDLLCDEEFWFIREHLDAVPVRDRSAESGATLKSTNISMLEIKAALKIARDDNAGGTDADLVRTAARLLGFRRVGPDLQARLAAGLSAIH</sequence>
<dbReference type="CDD" id="cd18808">
    <property type="entry name" value="SF1_C_Upf1"/>
    <property type="match status" value="1"/>
</dbReference>
<dbReference type="Pfam" id="PF13195">
    <property type="entry name" value="DUF4011"/>
    <property type="match status" value="1"/>
</dbReference>
<reference evidence="5 6" key="1">
    <citation type="submission" date="2024-01" db="EMBL/GenBank/DDBJ databases">
        <title>The diversity of rhizobia nodulating Mimosa spp. in eleven states of Brazil covering several biomes is determined by host plant, location, and edaphic factors.</title>
        <authorList>
            <person name="Rouws L."/>
            <person name="Barauna A."/>
            <person name="Beukes C."/>
            <person name="De Faria S.M."/>
            <person name="Gross E."/>
            <person name="Dos Reis Junior F.B."/>
            <person name="Simon M."/>
            <person name="Maluk M."/>
            <person name="Odee D.W."/>
            <person name="Kenicer G."/>
            <person name="Young J.P.W."/>
            <person name="Reis V.M."/>
            <person name="Zilli J."/>
            <person name="James E.K."/>
        </authorList>
    </citation>
    <scope>NUCLEOTIDE SEQUENCE [LARGE SCALE GENOMIC DNA]</scope>
    <source>
        <strain evidence="5 6">JPY77</strain>
    </source>
</reference>
<dbReference type="InterPro" id="IPR049468">
    <property type="entry name" value="Restrct_endonuc-II-like_dom"/>
</dbReference>
<dbReference type="Pfam" id="PF11784">
    <property type="entry name" value="DUF3320"/>
    <property type="match status" value="1"/>
</dbReference>
<dbReference type="InterPro" id="IPR045055">
    <property type="entry name" value="DNA2/NAM7-like"/>
</dbReference>
<feature type="domain" description="Restriction endonuclease type II-like" evidence="4">
    <location>
        <begin position="1263"/>
        <end position="1360"/>
    </location>
</feature>
<dbReference type="InterPro" id="IPR047187">
    <property type="entry name" value="SF1_C_Upf1"/>
</dbReference>
<accession>A0ABU9QLE4</accession>
<evidence type="ECO:0000313" key="5">
    <source>
        <dbReference type="EMBL" id="MEM5290308.1"/>
    </source>
</evidence>
<organism evidence="5 6">
    <name type="scientific">Paraburkholderia sabiae</name>
    <dbReference type="NCBI Taxonomy" id="273251"/>
    <lineage>
        <taxon>Bacteria</taxon>
        <taxon>Pseudomonadati</taxon>
        <taxon>Pseudomonadota</taxon>
        <taxon>Betaproteobacteria</taxon>
        <taxon>Burkholderiales</taxon>
        <taxon>Burkholderiaceae</taxon>
        <taxon>Paraburkholderia</taxon>
    </lineage>
</organism>
<dbReference type="InterPro" id="IPR041677">
    <property type="entry name" value="DNA2/NAM7_AAA_11"/>
</dbReference>
<proteinExistence type="predicted"/>
<dbReference type="SUPFAM" id="SSF52540">
    <property type="entry name" value="P-loop containing nucleoside triphosphate hydrolases"/>
    <property type="match status" value="1"/>
</dbReference>
<dbReference type="Pfam" id="PF13086">
    <property type="entry name" value="AAA_11"/>
    <property type="match status" value="2"/>
</dbReference>
<dbReference type="Pfam" id="PF18741">
    <property type="entry name" value="MTES_1575"/>
    <property type="match status" value="1"/>
</dbReference>
<dbReference type="InterPro" id="IPR011335">
    <property type="entry name" value="Restrct_endonuc-II-like"/>
</dbReference>
<dbReference type="PANTHER" id="PTHR10887">
    <property type="entry name" value="DNA2/NAM7 HELICASE FAMILY"/>
    <property type="match status" value="1"/>
</dbReference>
<protein>
    <submittedName>
        <fullName evidence="5">DUF3320 domain-containing protein</fullName>
    </submittedName>
</protein>
<evidence type="ECO:0000313" key="6">
    <source>
        <dbReference type="Proteomes" id="UP001494588"/>
    </source>
</evidence>
<evidence type="ECO:0000259" key="3">
    <source>
        <dbReference type="Pfam" id="PF13087"/>
    </source>
</evidence>